<gene>
    <name evidence="4" type="ORF">Plil01_000741500</name>
</gene>
<feature type="signal peptide" evidence="3">
    <location>
        <begin position="1"/>
        <end position="20"/>
    </location>
</feature>
<evidence type="ECO:0000256" key="3">
    <source>
        <dbReference type="SAM" id="SignalP"/>
    </source>
</evidence>
<evidence type="ECO:0000256" key="1">
    <source>
        <dbReference type="SAM" id="MobiDB-lite"/>
    </source>
</evidence>
<name>A0A9W6WWI4_9STRA</name>
<dbReference type="OrthoDB" id="168133at2759"/>
<dbReference type="AlphaFoldDB" id="A0A9W6WWI4"/>
<protein>
    <submittedName>
        <fullName evidence="4">Unnamed protein product</fullName>
    </submittedName>
</protein>
<reference evidence="4" key="1">
    <citation type="submission" date="2023-04" db="EMBL/GenBank/DDBJ databases">
        <title>Phytophthora lilii NBRC 32176.</title>
        <authorList>
            <person name="Ichikawa N."/>
            <person name="Sato H."/>
            <person name="Tonouchi N."/>
        </authorList>
    </citation>
    <scope>NUCLEOTIDE SEQUENCE</scope>
    <source>
        <strain evidence="4">NBRC 32176</strain>
    </source>
</reference>
<organism evidence="4 5">
    <name type="scientific">Phytophthora lilii</name>
    <dbReference type="NCBI Taxonomy" id="2077276"/>
    <lineage>
        <taxon>Eukaryota</taxon>
        <taxon>Sar</taxon>
        <taxon>Stramenopiles</taxon>
        <taxon>Oomycota</taxon>
        <taxon>Peronosporomycetes</taxon>
        <taxon>Peronosporales</taxon>
        <taxon>Peronosporaceae</taxon>
        <taxon>Phytophthora</taxon>
    </lineage>
</organism>
<dbReference type="Proteomes" id="UP001165083">
    <property type="component" value="Unassembled WGS sequence"/>
</dbReference>
<feature type="region of interest" description="Disordered" evidence="1">
    <location>
        <begin position="319"/>
        <end position="377"/>
    </location>
</feature>
<proteinExistence type="predicted"/>
<accession>A0A9W6WWI4</accession>
<keyword evidence="2" id="KW-0472">Membrane</keyword>
<feature type="compositionally biased region" description="Basic and acidic residues" evidence="1">
    <location>
        <begin position="364"/>
        <end position="377"/>
    </location>
</feature>
<feature type="chain" id="PRO_5040945879" evidence="3">
    <location>
        <begin position="21"/>
        <end position="377"/>
    </location>
</feature>
<keyword evidence="3" id="KW-0732">Signal</keyword>
<sequence length="377" mass="39988">MARFLQVLAASAALSTVATALGTSTCTSTAFALLLLLTLTVAADYDHDGKTTYCWHIEEPASNSKLSELDRTQEYSGTNGCPIAMTVSLDATTVEVNTPVTVTWTVAADFSGTNLINMTRLAYGQDSSGRTAQIVHSNVHSCVYQSGCDPFYDGEQLEDKTSNQIANLTDNGADFKDAVQFSTAGPYSVLAHIIMPDTNSSKQFAYAVYVELIVTEATEADTTEAPAATTTNDSGGISQAAIIGIIVGGVVVVVALLVVAFVVWRRQGNNVNDMSNYSYPPPPPYDAASELYSLNTKDNAAGSDVGTARVGSWSIPANSLPARSLDGTNGSNGSRSSHPATQDYRGTDHNGYVYGVDYQPVDTDVPRSRRVDSDVEL</sequence>
<feature type="compositionally biased region" description="Polar residues" evidence="1">
    <location>
        <begin position="326"/>
        <end position="340"/>
    </location>
</feature>
<evidence type="ECO:0000313" key="4">
    <source>
        <dbReference type="EMBL" id="GMF19417.1"/>
    </source>
</evidence>
<feature type="transmembrane region" description="Helical" evidence="2">
    <location>
        <begin position="240"/>
        <end position="264"/>
    </location>
</feature>
<keyword evidence="2" id="KW-1133">Transmembrane helix</keyword>
<evidence type="ECO:0000256" key="2">
    <source>
        <dbReference type="SAM" id="Phobius"/>
    </source>
</evidence>
<keyword evidence="5" id="KW-1185">Reference proteome</keyword>
<comment type="caution">
    <text evidence="4">The sequence shown here is derived from an EMBL/GenBank/DDBJ whole genome shotgun (WGS) entry which is preliminary data.</text>
</comment>
<keyword evidence="2" id="KW-0812">Transmembrane</keyword>
<evidence type="ECO:0000313" key="5">
    <source>
        <dbReference type="Proteomes" id="UP001165083"/>
    </source>
</evidence>
<dbReference type="EMBL" id="BSXW01000343">
    <property type="protein sequence ID" value="GMF19417.1"/>
    <property type="molecule type" value="Genomic_DNA"/>
</dbReference>